<comment type="cofactor">
    <cofactor evidence="1">
        <name>chloride</name>
        <dbReference type="ChEBI" id="CHEBI:17996"/>
    </cofactor>
</comment>
<dbReference type="Pfam" id="PF01401">
    <property type="entry name" value="Peptidase_M2"/>
    <property type="match status" value="1"/>
</dbReference>
<feature type="chain" id="PRO_5046215380" description="Angiotensin-converting enzyme" evidence="8">
    <location>
        <begin position="18"/>
        <end position="481"/>
    </location>
</feature>
<accession>A0ABM0SAZ4</accession>
<dbReference type="EC" id="3.4.-.-" evidence="7"/>
<keyword evidence="7" id="KW-0645">Protease</keyword>
<feature type="signal peptide" evidence="8">
    <location>
        <begin position="1"/>
        <end position="17"/>
    </location>
</feature>
<comment type="caution">
    <text evidence="6">Lacks conserved residue(s) required for the propagation of feature annotation.</text>
</comment>
<keyword evidence="7" id="KW-0378">Hydrolase</keyword>
<evidence type="ECO:0000256" key="6">
    <source>
        <dbReference type="PROSITE-ProRule" id="PRU01355"/>
    </source>
</evidence>
<evidence type="ECO:0000256" key="4">
    <source>
        <dbReference type="ARBA" id="ARBA00023157"/>
    </source>
</evidence>
<keyword evidence="3 8" id="KW-0732">Signal</keyword>
<dbReference type="PROSITE" id="PS52011">
    <property type="entry name" value="PEPTIDASE_M2"/>
    <property type="match status" value="1"/>
</dbReference>
<dbReference type="PANTHER" id="PTHR10514:SF24">
    <property type="entry name" value="ANGIOTENSIN-CONVERTING ENZYME 2"/>
    <property type="match status" value="1"/>
</dbReference>
<dbReference type="Proteomes" id="UP000694923">
    <property type="component" value="Unplaced"/>
</dbReference>
<dbReference type="PANTHER" id="PTHR10514">
    <property type="entry name" value="ANGIOTENSIN-CONVERTING ENZYME"/>
    <property type="match status" value="1"/>
</dbReference>
<dbReference type="RefSeq" id="XP_008590035.1">
    <property type="nucleotide sequence ID" value="XM_008591813.1"/>
</dbReference>
<sequence>MSGCFWLLLSLISVTAAQFTIEELAKTFLDKFNHEAEDLFYESSLASWDYNTNITEENVQKMDAAGAKWSAFYEEQSKLAKNYSLEEIQNLTVKLQLQALQQSGSSALSADKSRQLNTILNAMSTIYSTGKVCNPNNPQECLLLEPGLDSIMAKSTDYSERLWAWEGWRSEVGKQLRPLYEEYVVLKNEMARANNYEDYGDYWRGDYEAEGEDGYNYTRNQLIKDVESTFEEIKPLYEQLHAYVRAKLMDAYPSYISPTGCLPAHLLGDMWGRFWTNLYSLTVPYGQKPNIDVTDAMLNQSWDAERIFKEAEKFFVSVGLFNMTQGFWENSMLTNPEDGRKVVCHPTAWDLGKGDFRIKMCTTVTMDDFLTAHHEMGHIQYYMAYATQPFLLRDGANEGFHEAVGEIMSLSAATPKHLKSIGLLPPDFHEDNETEINFLLKQALTIVGTLPFTYMLEKWRWMVFKGEIPKEQWMKKWWEMK</sequence>
<evidence type="ECO:0000256" key="7">
    <source>
        <dbReference type="RuleBase" id="RU361144"/>
    </source>
</evidence>
<keyword evidence="4 6" id="KW-1015">Disulfide bond</keyword>
<feature type="disulfide bond" evidence="6">
    <location>
        <begin position="133"/>
        <end position="141"/>
    </location>
</feature>
<evidence type="ECO:0000256" key="3">
    <source>
        <dbReference type="ARBA" id="ARBA00022729"/>
    </source>
</evidence>
<dbReference type="PRINTS" id="PR00791">
    <property type="entry name" value="PEPDIPTASEA"/>
</dbReference>
<dbReference type="GeneID" id="103607293"/>
<gene>
    <name evidence="10" type="primary">LOC103607293</name>
</gene>
<dbReference type="CDD" id="cd06461">
    <property type="entry name" value="M2_ACE"/>
    <property type="match status" value="1"/>
</dbReference>
<evidence type="ECO:0000313" key="9">
    <source>
        <dbReference type="Proteomes" id="UP000694923"/>
    </source>
</evidence>
<protein>
    <recommendedName>
        <fullName evidence="7">Angiotensin-converting enzyme</fullName>
        <ecNumber evidence="7">3.4.-.-</ecNumber>
    </recommendedName>
</protein>
<dbReference type="InterPro" id="IPR001548">
    <property type="entry name" value="Peptidase_M2"/>
</dbReference>
<reference evidence="10" key="1">
    <citation type="submission" date="2025-08" db="UniProtKB">
        <authorList>
            <consortium name="RefSeq"/>
        </authorList>
    </citation>
    <scope>IDENTIFICATION</scope>
</reference>
<dbReference type="SUPFAM" id="SSF55486">
    <property type="entry name" value="Metalloproteases ('zincins'), catalytic domain"/>
    <property type="match status" value="1"/>
</dbReference>
<comment type="similarity">
    <text evidence="2 6 7">Belongs to the peptidase M2 family.</text>
</comment>
<keyword evidence="7" id="KW-0121">Carboxypeptidase</keyword>
<comment type="cofactor">
    <cofactor evidence="7">
        <name>Zn(2+)</name>
        <dbReference type="ChEBI" id="CHEBI:29105"/>
    </cofactor>
    <text evidence="7">Binds 1 zinc ion per subunit.</text>
</comment>
<evidence type="ECO:0000256" key="1">
    <source>
        <dbReference type="ARBA" id="ARBA00001923"/>
    </source>
</evidence>
<keyword evidence="7" id="KW-0862">Zinc</keyword>
<keyword evidence="7" id="KW-0482">Metalloprotease</keyword>
<proteinExistence type="inferred from homology"/>
<keyword evidence="9" id="KW-1185">Reference proteome</keyword>
<name>A0ABM0SAZ4_GALVR</name>
<evidence type="ECO:0000256" key="5">
    <source>
        <dbReference type="ARBA" id="ARBA00023180"/>
    </source>
</evidence>
<evidence type="ECO:0000256" key="8">
    <source>
        <dbReference type="SAM" id="SignalP"/>
    </source>
</evidence>
<organism evidence="9 10">
    <name type="scientific">Galeopterus variegatus</name>
    <name type="common">Malayan flying lemur</name>
    <name type="synonym">Cynocephalus variegatus</name>
    <dbReference type="NCBI Taxonomy" id="482537"/>
    <lineage>
        <taxon>Eukaryota</taxon>
        <taxon>Metazoa</taxon>
        <taxon>Chordata</taxon>
        <taxon>Craniata</taxon>
        <taxon>Vertebrata</taxon>
        <taxon>Euteleostomi</taxon>
        <taxon>Mammalia</taxon>
        <taxon>Eutheria</taxon>
        <taxon>Euarchontoglires</taxon>
        <taxon>Dermoptera</taxon>
        <taxon>Cynocephalidae</taxon>
        <taxon>Galeopterus</taxon>
    </lineage>
</organism>
<evidence type="ECO:0000313" key="10">
    <source>
        <dbReference type="RefSeq" id="XP_008590035.1"/>
    </source>
</evidence>
<keyword evidence="5 7" id="KW-0325">Glycoprotein</keyword>
<keyword evidence="7" id="KW-0479">Metal-binding</keyword>
<evidence type="ECO:0000256" key="2">
    <source>
        <dbReference type="ARBA" id="ARBA00008139"/>
    </source>
</evidence>